<evidence type="ECO:0000313" key="3">
    <source>
        <dbReference type="Proteomes" id="UP000217895"/>
    </source>
</evidence>
<feature type="compositionally biased region" description="Basic residues" evidence="1">
    <location>
        <begin position="47"/>
        <end position="56"/>
    </location>
</feature>
<evidence type="ECO:0000256" key="1">
    <source>
        <dbReference type="SAM" id="MobiDB-lite"/>
    </source>
</evidence>
<dbReference type="EMBL" id="AP018203">
    <property type="protein sequence ID" value="BAY58469.1"/>
    <property type="molecule type" value="Genomic_DNA"/>
</dbReference>
<name>A0A1Z4JP19_LEPBY</name>
<keyword evidence="3" id="KW-1185">Reference proteome</keyword>
<proteinExistence type="predicted"/>
<organism evidence="2 3">
    <name type="scientific">Leptolyngbya boryana NIES-2135</name>
    <dbReference type="NCBI Taxonomy" id="1973484"/>
    <lineage>
        <taxon>Bacteria</taxon>
        <taxon>Bacillati</taxon>
        <taxon>Cyanobacteriota</taxon>
        <taxon>Cyanophyceae</taxon>
        <taxon>Leptolyngbyales</taxon>
        <taxon>Leptolyngbyaceae</taxon>
        <taxon>Leptolyngbya group</taxon>
        <taxon>Leptolyngbya</taxon>
    </lineage>
</organism>
<feature type="compositionally biased region" description="Basic and acidic residues" evidence="1">
    <location>
        <begin position="1"/>
        <end position="46"/>
    </location>
</feature>
<protein>
    <submittedName>
        <fullName evidence="2">Uncharacterized protein</fullName>
    </submittedName>
</protein>
<feature type="region of interest" description="Disordered" evidence="1">
    <location>
        <begin position="1"/>
        <end position="56"/>
    </location>
</feature>
<sequence length="56" mass="6982">MSEEPKRGRGRPRKYENSNDRQVEWKKRTDFEKSEKRRKYKAEWAARKRRQQAGEQ</sequence>
<evidence type="ECO:0000313" key="2">
    <source>
        <dbReference type="EMBL" id="BAY58469.1"/>
    </source>
</evidence>
<dbReference type="GO" id="GO:0003677">
    <property type="term" value="F:DNA binding"/>
    <property type="evidence" value="ECO:0007669"/>
    <property type="project" value="InterPro"/>
</dbReference>
<accession>A0A1Z4JP19</accession>
<dbReference type="Proteomes" id="UP000217895">
    <property type="component" value="Chromosome"/>
</dbReference>
<dbReference type="InterPro" id="IPR017956">
    <property type="entry name" value="AT_hook_DNA-bd_motif"/>
</dbReference>
<dbReference type="AlphaFoldDB" id="A0A1Z4JP19"/>
<gene>
    <name evidence="2" type="ORF">NIES2135_53420</name>
</gene>
<dbReference type="Pfam" id="PF02178">
    <property type="entry name" value="AT_hook"/>
    <property type="match status" value="1"/>
</dbReference>
<reference evidence="2 3" key="1">
    <citation type="submission" date="2017-06" db="EMBL/GenBank/DDBJ databases">
        <title>Genome sequencing of cyanobaciteial culture collection at National Institute for Environmental Studies (NIES).</title>
        <authorList>
            <person name="Hirose Y."/>
            <person name="Shimura Y."/>
            <person name="Fujisawa T."/>
            <person name="Nakamura Y."/>
            <person name="Kawachi M."/>
        </authorList>
    </citation>
    <scope>NUCLEOTIDE SEQUENCE [LARGE SCALE GENOMIC DNA]</scope>
    <source>
        <strain evidence="2 3">NIES-2135</strain>
    </source>
</reference>